<dbReference type="SUPFAM" id="SSF52283">
    <property type="entry name" value="Formate/glycerate dehydrogenase catalytic domain-like"/>
    <property type="match status" value="1"/>
</dbReference>
<dbReference type="PANTHER" id="PTHR10996:SF283">
    <property type="entry name" value="GLYOXYLATE_HYDROXYPYRUVATE REDUCTASE B"/>
    <property type="match status" value="1"/>
</dbReference>
<dbReference type="OrthoDB" id="9805416at2"/>
<keyword evidence="2 3" id="KW-0560">Oxidoreductase</keyword>
<dbReference type="AlphaFoldDB" id="A0A494ZTR8"/>
<evidence type="ECO:0000256" key="3">
    <source>
        <dbReference type="RuleBase" id="RU003719"/>
    </source>
</evidence>
<dbReference type="InterPro" id="IPR029753">
    <property type="entry name" value="D-isomer_DH_CS"/>
</dbReference>
<dbReference type="InterPro" id="IPR029752">
    <property type="entry name" value="D-isomer_DH_CS1"/>
</dbReference>
<dbReference type="Pfam" id="PF00389">
    <property type="entry name" value="2-Hacid_dh"/>
    <property type="match status" value="1"/>
</dbReference>
<sequence>MKKPIIYISRQIPAELLHPYKDRYQFRMWDKEAVPVPRDVLLKEVQDADGLICLLSEKVDESLLKVAPNLRVIANLAVGYDNINLEATKKEGVVVTNTPDVLTETTADLGFALLMASARRIIEANHYIKTNQWENWAPFLLAGSDIHHKTIGIVGMGRIGEAIARRATGFGMKILYHNRSRKVNAEEVLGAKYVSIDELLRQSDFVVSVVPLNEETEQLFNEEAFQKMKNSSIFINISRGGVVDESALIKALKANQISGAGLDVFAEEPIDREHPLMKLSNVVCLPHIGSASMETRRKMIELCLENADGVLQGTGPITPI</sequence>
<accession>A0A494ZTR8</accession>
<dbReference type="PROSITE" id="PS00671">
    <property type="entry name" value="D_2_HYDROXYACID_DH_3"/>
    <property type="match status" value="1"/>
</dbReference>
<dbReference type="RefSeq" id="WP_121205889.1">
    <property type="nucleotide sequence ID" value="NZ_RBZP01000023.1"/>
</dbReference>
<comment type="similarity">
    <text evidence="1 3">Belongs to the D-isomer specific 2-hydroxyacid dehydrogenase family.</text>
</comment>
<dbReference type="Proteomes" id="UP000269301">
    <property type="component" value="Unassembled WGS sequence"/>
</dbReference>
<reference evidence="6 7" key="1">
    <citation type="journal article" date="2016" name="Int. J. Syst. Evol. Microbiol.">
        <title>Oceanobacillus halophilus sp. nov., a novel moderately halophilic bacterium from a hypersaline lake.</title>
        <authorList>
            <person name="Amoozegar M.A."/>
            <person name="Bagheri M."/>
            <person name="Makhdoumi A."/>
            <person name="Nikou M.M."/>
            <person name="Fazeli S.A.S."/>
            <person name="Schumann P."/>
            <person name="Sproer C."/>
            <person name="Sanchez-Porro C."/>
            <person name="Ventosa A."/>
        </authorList>
    </citation>
    <scope>NUCLEOTIDE SEQUENCE [LARGE SCALE GENOMIC DNA]</scope>
    <source>
        <strain evidence="6 7">DSM 23996</strain>
    </source>
</reference>
<organism evidence="6 7">
    <name type="scientific">Oceanobacillus halophilus</name>
    <dbReference type="NCBI Taxonomy" id="930130"/>
    <lineage>
        <taxon>Bacteria</taxon>
        <taxon>Bacillati</taxon>
        <taxon>Bacillota</taxon>
        <taxon>Bacilli</taxon>
        <taxon>Bacillales</taxon>
        <taxon>Bacillaceae</taxon>
        <taxon>Oceanobacillus</taxon>
    </lineage>
</organism>
<dbReference type="Gene3D" id="3.40.50.720">
    <property type="entry name" value="NAD(P)-binding Rossmann-like Domain"/>
    <property type="match status" value="2"/>
</dbReference>
<dbReference type="GO" id="GO:0030267">
    <property type="term" value="F:glyoxylate reductase (NADPH) activity"/>
    <property type="evidence" value="ECO:0007669"/>
    <property type="project" value="TreeGrafter"/>
</dbReference>
<keyword evidence="7" id="KW-1185">Reference proteome</keyword>
<dbReference type="InterPro" id="IPR050223">
    <property type="entry name" value="D-isomer_2-hydroxyacid_DH"/>
</dbReference>
<feature type="domain" description="D-isomer specific 2-hydroxyacid dehydrogenase NAD-binding" evidence="5">
    <location>
        <begin position="111"/>
        <end position="289"/>
    </location>
</feature>
<dbReference type="PANTHER" id="PTHR10996">
    <property type="entry name" value="2-HYDROXYACID DEHYDROGENASE-RELATED"/>
    <property type="match status" value="1"/>
</dbReference>
<dbReference type="PROSITE" id="PS00065">
    <property type="entry name" value="D_2_HYDROXYACID_DH_1"/>
    <property type="match status" value="1"/>
</dbReference>
<dbReference type="SUPFAM" id="SSF51735">
    <property type="entry name" value="NAD(P)-binding Rossmann-fold domains"/>
    <property type="match status" value="1"/>
</dbReference>
<dbReference type="InterPro" id="IPR006139">
    <property type="entry name" value="D-isomer_2_OHA_DH_cat_dom"/>
</dbReference>
<dbReference type="GO" id="GO:0051287">
    <property type="term" value="F:NAD binding"/>
    <property type="evidence" value="ECO:0007669"/>
    <property type="project" value="InterPro"/>
</dbReference>
<dbReference type="Pfam" id="PF02826">
    <property type="entry name" value="2-Hacid_dh_C"/>
    <property type="match status" value="1"/>
</dbReference>
<feature type="domain" description="D-isomer specific 2-hydroxyacid dehydrogenase catalytic" evidence="4">
    <location>
        <begin position="8"/>
        <end position="317"/>
    </location>
</feature>
<evidence type="ECO:0000313" key="6">
    <source>
        <dbReference type="EMBL" id="RKQ29596.1"/>
    </source>
</evidence>
<dbReference type="GO" id="GO:0016618">
    <property type="term" value="F:hydroxypyruvate reductase [NAD(P)H] activity"/>
    <property type="evidence" value="ECO:0007669"/>
    <property type="project" value="TreeGrafter"/>
</dbReference>
<evidence type="ECO:0000259" key="4">
    <source>
        <dbReference type="Pfam" id="PF00389"/>
    </source>
</evidence>
<name>A0A494ZTR8_9BACI</name>
<gene>
    <name evidence="6" type="ORF">D8M06_17545</name>
</gene>
<dbReference type="InterPro" id="IPR036291">
    <property type="entry name" value="NAD(P)-bd_dom_sf"/>
</dbReference>
<dbReference type="CDD" id="cd05301">
    <property type="entry name" value="GDH"/>
    <property type="match status" value="1"/>
</dbReference>
<proteinExistence type="inferred from homology"/>
<evidence type="ECO:0000313" key="7">
    <source>
        <dbReference type="Proteomes" id="UP000269301"/>
    </source>
</evidence>
<dbReference type="FunFam" id="3.40.50.720:FF:000462">
    <property type="entry name" value="Glyoxylate reductase (NADP+)"/>
    <property type="match status" value="1"/>
</dbReference>
<evidence type="ECO:0000256" key="1">
    <source>
        <dbReference type="ARBA" id="ARBA00005854"/>
    </source>
</evidence>
<dbReference type="InterPro" id="IPR006140">
    <property type="entry name" value="D-isomer_DH_NAD-bd"/>
</dbReference>
<protein>
    <submittedName>
        <fullName evidence="6">D-glycerate dehydrogenase</fullName>
    </submittedName>
</protein>
<dbReference type="EMBL" id="RBZP01000023">
    <property type="protein sequence ID" value="RKQ29596.1"/>
    <property type="molecule type" value="Genomic_DNA"/>
</dbReference>
<comment type="caution">
    <text evidence="6">The sequence shown here is derived from an EMBL/GenBank/DDBJ whole genome shotgun (WGS) entry which is preliminary data.</text>
</comment>
<evidence type="ECO:0000259" key="5">
    <source>
        <dbReference type="Pfam" id="PF02826"/>
    </source>
</evidence>
<dbReference type="GO" id="GO:0005829">
    <property type="term" value="C:cytosol"/>
    <property type="evidence" value="ECO:0007669"/>
    <property type="project" value="TreeGrafter"/>
</dbReference>
<evidence type="ECO:0000256" key="2">
    <source>
        <dbReference type="ARBA" id="ARBA00023002"/>
    </source>
</evidence>